<sequence length="247" mass="25891">MTTPARRDAEAKIVGRRAPLFAGIGALFIALLLGIVIAAREGGLPFELDEEWAEDIVEIRGPVGDWLAYGMNALGGGVIGVFIVPIGAALLLVLVKRPWAALYFVTASAASAGVVQLLKELFGRARPEYIIVATDTGSFPSGHVANAATIAVVVGVIAPRVWVWVLGAAYTVLMALSRTYLGAHWVTDTIGGALVGAAVALLLWAAFAYPLERERLAWGERRRLASSSEPPPPAVATSESAPPAADT</sequence>
<dbReference type="Gene3D" id="1.20.144.10">
    <property type="entry name" value="Phosphatidic acid phosphatase type 2/haloperoxidase"/>
    <property type="match status" value="2"/>
</dbReference>
<keyword evidence="4" id="KW-0378">Hydrolase</keyword>
<name>A0ABU0RD53_9MICO</name>
<keyword evidence="6 8" id="KW-0472">Membrane</keyword>
<evidence type="ECO:0000256" key="2">
    <source>
        <dbReference type="ARBA" id="ARBA00022475"/>
    </source>
</evidence>
<keyword evidence="11" id="KW-1185">Reference proteome</keyword>
<protein>
    <submittedName>
        <fullName evidence="10">Membrane-associated phospholipid phosphatase</fullName>
    </submittedName>
</protein>
<keyword evidence="3 8" id="KW-0812">Transmembrane</keyword>
<dbReference type="EMBL" id="JAUSYY010000001">
    <property type="protein sequence ID" value="MDQ0895181.1"/>
    <property type="molecule type" value="Genomic_DNA"/>
</dbReference>
<evidence type="ECO:0000256" key="4">
    <source>
        <dbReference type="ARBA" id="ARBA00022801"/>
    </source>
</evidence>
<evidence type="ECO:0000256" key="8">
    <source>
        <dbReference type="SAM" id="Phobius"/>
    </source>
</evidence>
<dbReference type="InterPro" id="IPR000326">
    <property type="entry name" value="PAP2/HPO"/>
</dbReference>
<evidence type="ECO:0000256" key="7">
    <source>
        <dbReference type="SAM" id="MobiDB-lite"/>
    </source>
</evidence>
<dbReference type="RefSeq" id="WP_307043035.1">
    <property type="nucleotide sequence ID" value="NZ_JAUSYY010000001.1"/>
</dbReference>
<reference evidence="10 11" key="1">
    <citation type="submission" date="2023-07" db="EMBL/GenBank/DDBJ databases">
        <title>Comparative genomics of wheat-associated soil bacteria to identify genetic determinants of phenazine resistance.</title>
        <authorList>
            <person name="Mouncey N."/>
        </authorList>
    </citation>
    <scope>NUCLEOTIDE SEQUENCE [LARGE SCALE GENOMIC DNA]</scope>
    <source>
        <strain evidence="10 11">V3I3</strain>
    </source>
</reference>
<comment type="caution">
    <text evidence="10">The sequence shown here is derived from an EMBL/GenBank/DDBJ whole genome shotgun (WGS) entry which is preliminary data.</text>
</comment>
<feature type="transmembrane region" description="Helical" evidence="8">
    <location>
        <begin position="20"/>
        <end position="39"/>
    </location>
</feature>
<dbReference type="SUPFAM" id="SSF48317">
    <property type="entry name" value="Acid phosphatase/Vanadium-dependent haloperoxidase"/>
    <property type="match status" value="1"/>
</dbReference>
<keyword evidence="2" id="KW-1003">Cell membrane</keyword>
<dbReference type="PANTHER" id="PTHR14969:SF62">
    <property type="entry name" value="DECAPRENYLPHOSPHORYL-5-PHOSPHORIBOSE PHOSPHATASE RV3807C-RELATED"/>
    <property type="match status" value="1"/>
</dbReference>
<dbReference type="Pfam" id="PF01569">
    <property type="entry name" value="PAP2"/>
    <property type="match status" value="1"/>
</dbReference>
<feature type="domain" description="Phosphatidic acid phosphatase type 2/haloperoxidase" evidence="9">
    <location>
        <begin position="96"/>
        <end position="204"/>
    </location>
</feature>
<keyword evidence="5 8" id="KW-1133">Transmembrane helix</keyword>
<dbReference type="Proteomes" id="UP001239083">
    <property type="component" value="Unassembled WGS sequence"/>
</dbReference>
<feature type="region of interest" description="Disordered" evidence="7">
    <location>
        <begin position="222"/>
        <end position="247"/>
    </location>
</feature>
<dbReference type="SMART" id="SM00014">
    <property type="entry name" value="acidPPc"/>
    <property type="match status" value="1"/>
</dbReference>
<organism evidence="10 11">
    <name type="scientific">Agromyces ramosus</name>
    <dbReference type="NCBI Taxonomy" id="33879"/>
    <lineage>
        <taxon>Bacteria</taxon>
        <taxon>Bacillati</taxon>
        <taxon>Actinomycetota</taxon>
        <taxon>Actinomycetes</taxon>
        <taxon>Micrococcales</taxon>
        <taxon>Microbacteriaceae</taxon>
        <taxon>Agromyces</taxon>
    </lineage>
</organism>
<proteinExistence type="predicted"/>
<dbReference type="InterPro" id="IPR036938">
    <property type="entry name" value="PAP2/HPO_sf"/>
</dbReference>
<feature type="transmembrane region" description="Helical" evidence="8">
    <location>
        <begin position="163"/>
        <end position="183"/>
    </location>
</feature>
<feature type="transmembrane region" description="Helical" evidence="8">
    <location>
        <begin position="73"/>
        <end position="94"/>
    </location>
</feature>
<evidence type="ECO:0000313" key="11">
    <source>
        <dbReference type="Proteomes" id="UP001239083"/>
    </source>
</evidence>
<accession>A0ABU0RD53</accession>
<evidence type="ECO:0000256" key="6">
    <source>
        <dbReference type="ARBA" id="ARBA00023136"/>
    </source>
</evidence>
<evidence type="ECO:0000256" key="3">
    <source>
        <dbReference type="ARBA" id="ARBA00022692"/>
    </source>
</evidence>
<dbReference type="PANTHER" id="PTHR14969">
    <property type="entry name" value="SPHINGOSINE-1-PHOSPHATE PHOSPHOHYDROLASE"/>
    <property type="match status" value="1"/>
</dbReference>
<evidence type="ECO:0000313" key="10">
    <source>
        <dbReference type="EMBL" id="MDQ0895181.1"/>
    </source>
</evidence>
<feature type="transmembrane region" description="Helical" evidence="8">
    <location>
        <begin position="189"/>
        <end position="211"/>
    </location>
</feature>
<gene>
    <name evidence="10" type="ORF">QFZ26_002736</name>
</gene>
<dbReference type="CDD" id="cd03392">
    <property type="entry name" value="PAP2_like_2"/>
    <property type="match status" value="1"/>
</dbReference>
<evidence type="ECO:0000256" key="1">
    <source>
        <dbReference type="ARBA" id="ARBA00004651"/>
    </source>
</evidence>
<evidence type="ECO:0000256" key="5">
    <source>
        <dbReference type="ARBA" id="ARBA00022989"/>
    </source>
</evidence>
<evidence type="ECO:0000259" key="9">
    <source>
        <dbReference type="SMART" id="SM00014"/>
    </source>
</evidence>
<feature type="compositionally biased region" description="Low complexity" evidence="7">
    <location>
        <begin position="235"/>
        <end position="247"/>
    </location>
</feature>
<comment type="subcellular location">
    <subcellularLocation>
        <location evidence="1">Cell membrane</location>
        <topology evidence="1">Multi-pass membrane protein</topology>
    </subcellularLocation>
</comment>